<dbReference type="AlphaFoldDB" id="A0A328BZS9"/>
<name>A0A328BZS9_9PAST</name>
<organism evidence="1 2">
    <name type="scientific">Glaesserella australis</name>
    <dbReference type="NCBI Taxonomy" id="2094024"/>
    <lineage>
        <taxon>Bacteria</taxon>
        <taxon>Pseudomonadati</taxon>
        <taxon>Pseudomonadota</taxon>
        <taxon>Gammaproteobacteria</taxon>
        <taxon>Pasteurellales</taxon>
        <taxon>Pasteurellaceae</taxon>
        <taxon>Glaesserella</taxon>
    </lineage>
</organism>
<protein>
    <submittedName>
        <fullName evidence="1">Uncharacterized protein</fullName>
    </submittedName>
</protein>
<dbReference type="RefSeq" id="WP_111749724.1">
    <property type="nucleotide sequence ID" value="NZ_PTPX01000009.1"/>
</dbReference>
<proteinExistence type="predicted"/>
<reference evidence="2" key="1">
    <citation type="submission" date="2018-02" db="EMBL/GenBank/DDBJ databases">
        <title>Glaesserella australis sp. nov., isolated from the lungs of pigs.</title>
        <authorList>
            <person name="Turni C."/>
            <person name="Christensen H."/>
        </authorList>
    </citation>
    <scope>NUCLEOTIDE SEQUENCE [LARGE SCALE GENOMIC DNA]</scope>
    <source>
        <strain evidence="2">HS4635</strain>
    </source>
</reference>
<comment type="caution">
    <text evidence="1">The sequence shown here is derived from an EMBL/GenBank/DDBJ whole genome shotgun (WGS) entry which is preliminary data.</text>
</comment>
<gene>
    <name evidence="1" type="ORF">C5N92_04780</name>
</gene>
<dbReference type="EMBL" id="PTPX01000009">
    <property type="protein sequence ID" value="RAL19111.1"/>
    <property type="molecule type" value="Genomic_DNA"/>
</dbReference>
<accession>A0A328BZS9</accession>
<evidence type="ECO:0000313" key="2">
    <source>
        <dbReference type="Proteomes" id="UP000248689"/>
    </source>
</evidence>
<dbReference type="Proteomes" id="UP000248689">
    <property type="component" value="Unassembled WGS sequence"/>
</dbReference>
<evidence type="ECO:0000313" key="1">
    <source>
        <dbReference type="EMBL" id="RAL19111.1"/>
    </source>
</evidence>
<dbReference type="OrthoDB" id="2990316at2"/>
<sequence>MNVNFNEELDLLTKNKNIYFFLGFLAKALFDKNIFNKNETINLFLTKEIKLNLKPYILSSRTLIVAFTIKHILQKGYKENMSVSLYNHILRVTKERENDEPIKIRHRKNKKDESLQWITKILGK</sequence>
<keyword evidence="2" id="KW-1185">Reference proteome</keyword>